<name>A0A813DA17_POLGL</name>
<proteinExistence type="predicted"/>
<keyword evidence="4" id="KW-1185">Reference proteome</keyword>
<sequence length="276" mass="30638">MAVAEPSTLWHHQAQREAEAIQSPANTTSHSEAWKESQWQVQSREDGVESLSEEEALEAQLSLVRERQSCKLLRIQLQTLTSELHFSLERNRELEKALAVACQFEQLQRNTETALHAQRPGGLTEPQTAQASPRRGEEPRTADIEELRKREEAAERAAKDRAAEILRSRAANVCGRFSCNTVTVLEAAEKALAVERANLAKLETALDKATSAEIRSLEALALERAKVGSLEAERQAQFLDLGPSEALAAERSRVAVLELEYARNLAGERTKVALLQ</sequence>
<organism evidence="3 4">
    <name type="scientific">Polarella glacialis</name>
    <name type="common">Dinoflagellate</name>
    <dbReference type="NCBI Taxonomy" id="89957"/>
    <lineage>
        <taxon>Eukaryota</taxon>
        <taxon>Sar</taxon>
        <taxon>Alveolata</taxon>
        <taxon>Dinophyceae</taxon>
        <taxon>Suessiales</taxon>
        <taxon>Suessiaceae</taxon>
        <taxon>Polarella</taxon>
    </lineage>
</organism>
<evidence type="ECO:0000313" key="3">
    <source>
        <dbReference type="EMBL" id="CAE8584755.1"/>
    </source>
</evidence>
<gene>
    <name evidence="3" type="ORF">PGLA1383_LOCUS3681</name>
</gene>
<comment type="caution">
    <text evidence="3">The sequence shown here is derived from an EMBL/GenBank/DDBJ whole genome shotgun (WGS) entry which is preliminary data.</text>
</comment>
<feature type="compositionally biased region" description="Polar residues" evidence="2">
    <location>
        <begin position="23"/>
        <end position="42"/>
    </location>
</feature>
<dbReference type="AlphaFoldDB" id="A0A813DA17"/>
<feature type="region of interest" description="Disordered" evidence="2">
    <location>
        <begin position="112"/>
        <end position="141"/>
    </location>
</feature>
<dbReference type="EMBL" id="CAJNNV010001308">
    <property type="protein sequence ID" value="CAE8584755.1"/>
    <property type="molecule type" value="Genomic_DNA"/>
</dbReference>
<evidence type="ECO:0000256" key="2">
    <source>
        <dbReference type="SAM" id="MobiDB-lite"/>
    </source>
</evidence>
<protein>
    <submittedName>
        <fullName evidence="3">Uncharacterized protein</fullName>
    </submittedName>
</protein>
<accession>A0A813DA17</accession>
<feature type="region of interest" description="Disordered" evidence="2">
    <location>
        <begin position="1"/>
        <end position="47"/>
    </location>
</feature>
<reference evidence="3" key="1">
    <citation type="submission" date="2021-02" db="EMBL/GenBank/DDBJ databases">
        <authorList>
            <person name="Dougan E. K."/>
            <person name="Rhodes N."/>
            <person name="Thang M."/>
            <person name="Chan C."/>
        </authorList>
    </citation>
    <scope>NUCLEOTIDE SEQUENCE</scope>
</reference>
<feature type="non-terminal residue" evidence="3">
    <location>
        <position position="276"/>
    </location>
</feature>
<feature type="coiled-coil region" evidence="1">
    <location>
        <begin position="144"/>
        <end position="212"/>
    </location>
</feature>
<evidence type="ECO:0000256" key="1">
    <source>
        <dbReference type="SAM" id="Coils"/>
    </source>
</evidence>
<evidence type="ECO:0000313" key="4">
    <source>
        <dbReference type="Proteomes" id="UP000654075"/>
    </source>
</evidence>
<keyword evidence="1" id="KW-0175">Coiled coil</keyword>
<dbReference type="Proteomes" id="UP000654075">
    <property type="component" value="Unassembled WGS sequence"/>
</dbReference>